<dbReference type="RefSeq" id="WP_108177910.1">
    <property type="nucleotide sequence ID" value="NZ_PZZL01000005.1"/>
</dbReference>
<protein>
    <submittedName>
        <fullName evidence="3">Diguanylate cyclase (GGDEF)-like protein</fullName>
    </submittedName>
</protein>
<dbReference type="InterPro" id="IPR000160">
    <property type="entry name" value="GGDEF_dom"/>
</dbReference>
<keyword evidence="1" id="KW-1133">Transmembrane helix</keyword>
<proteinExistence type="predicted"/>
<dbReference type="InterPro" id="IPR029787">
    <property type="entry name" value="Nucleotide_cyclase"/>
</dbReference>
<keyword evidence="1" id="KW-0472">Membrane</keyword>
<gene>
    <name evidence="3" type="ORF">C8P69_105218</name>
</gene>
<dbReference type="AlphaFoldDB" id="A0A2T4Z2Q8"/>
<comment type="caution">
    <text evidence="3">The sequence shown here is derived from an EMBL/GenBank/DDBJ whole genome shotgun (WGS) entry which is preliminary data.</text>
</comment>
<keyword evidence="4" id="KW-1185">Reference proteome</keyword>
<dbReference type="SMART" id="SM00267">
    <property type="entry name" value="GGDEF"/>
    <property type="match status" value="1"/>
</dbReference>
<dbReference type="PANTHER" id="PTHR46663:SF2">
    <property type="entry name" value="GGDEF DOMAIN-CONTAINING PROTEIN"/>
    <property type="match status" value="1"/>
</dbReference>
<feature type="transmembrane region" description="Helical" evidence="1">
    <location>
        <begin position="129"/>
        <end position="147"/>
    </location>
</feature>
<dbReference type="Gene3D" id="3.30.70.270">
    <property type="match status" value="1"/>
</dbReference>
<dbReference type="PROSITE" id="PS50887">
    <property type="entry name" value="GGDEF"/>
    <property type="match status" value="1"/>
</dbReference>
<dbReference type="SUPFAM" id="SSF55073">
    <property type="entry name" value="Nucleotide cyclase"/>
    <property type="match status" value="1"/>
</dbReference>
<evidence type="ECO:0000313" key="3">
    <source>
        <dbReference type="EMBL" id="PTM55066.1"/>
    </source>
</evidence>
<feature type="transmembrane region" description="Helical" evidence="1">
    <location>
        <begin position="41"/>
        <end position="62"/>
    </location>
</feature>
<reference evidence="3 4" key="1">
    <citation type="submission" date="2018-04" db="EMBL/GenBank/DDBJ databases">
        <title>Genomic Encyclopedia of Archaeal and Bacterial Type Strains, Phase II (KMG-II): from individual species to whole genera.</title>
        <authorList>
            <person name="Goeker M."/>
        </authorList>
    </citation>
    <scope>NUCLEOTIDE SEQUENCE [LARGE SCALE GENOMIC DNA]</scope>
    <source>
        <strain evidence="3 4">DSM 25521</strain>
    </source>
</reference>
<dbReference type="CDD" id="cd01949">
    <property type="entry name" value="GGDEF"/>
    <property type="match status" value="1"/>
</dbReference>
<dbReference type="PANTHER" id="PTHR46663">
    <property type="entry name" value="DIGUANYLATE CYCLASE DGCT-RELATED"/>
    <property type="match status" value="1"/>
</dbReference>
<feature type="domain" description="GGDEF" evidence="2">
    <location>
        <begin position="246"/>
        <end position="376"/>
    </location>
</feature>
<dbReference type="InterPro" id="IPR052163">
    <property type="entry name" value="DGC-Regulatory_Protein"/>
</dbReference>
<feature type="transmembrane region" description="Helical" evidence="1">
    <location>
        <begin position="68"/>
        <end position="91"/>
    </location>
</feature>
<organism evidence="3 4">
    <name type="scientific">Phreatobacter oligotrophus</name>
    <dbReference type="NCBI Taxonomy" id="1122261"/>
    <lineage>
        <taxon>Bacteria</taxon>
        <taxon>Pseudomonadati</taxon>
        <taxon>Pseudomonadota</taxon>
        <taxon>Alphaproteobacteria</taxon>
        <taxon>Hyphomicrobiales</taxon>
        <taxon>Phreatobacteraceae</taxon>
        <taxon>Phreatobacter</taxon>
    </lineage>
</organism>
<dbReference type="EMBL" id="PZZL01000005">
    <property type="protein sequence ID" value="PTM55066.1"/>
    <property type="molecule type" value="Genomic_DNA"/>
</dbReference>
<accession>A0A2T4Z2Q8</accession>
<dbReference type="Pfam" id="PF00990">
    <property type="entry name" value="GGDEF"/>
    <property type="match status" value="1"/>
</dbReference>
<dbReference type="OrthoDB" id="9812260at2"/>
<name>A0A2T4Z2Q8_9HYPH</name>
<evidence type="ECO:0000256" key="1">
    <source>
        <dbReference type="SAM" id="Phobius"/>
    </source>
</evidence>
<evidence type="ECO:0000313" key="4">
    <source>
        <dbReference type="Proteomes" id="UP000241808"/>
    </source>
</evidence>
<evidence type="ECO:0000259" key="2">
    <source>
        <dbReference type="PROSITE" id="PS50887"/>
    </source>
</evidence>
<dbReference type="Proteomes" id="UP000241808">
    <property type="component" value="Unassembled WGS sequence"/>
</dbReference>
<dbReference type="InterPro" id="IPR043128">
    <property type="entry name" value="Rev_trsase/Diguanyl_cyclase"/>
</dbReference>
<keyword evidence="1" id="KW-0812">Transmembrane</keyword>
<sequence length="404" mass="42848">MQIDGSAYTLPRWRLTRWLAEPPPGTPEPVRRRLIATLYSGLPVFFGGIIATVVGPATVAIFRPSIWFAAWLFVEVVISAVRLGLLVHGLRASRRGRGTQTDLVILMSVAWAAGLGFGCYAAIASGDWMIATIACVPAAAMMGGLCFRNFAAPRMVTVMMAFSLGPMGIAAIATGEPIMITVAFLVPLFLISMSLAAFRMNAMFVAVLVAEMENRHRAFHDDLTGLSNRAFLVGQLDERLARSTGQGVAVFYLDLDGFKAVNDSHGHATGDRLLQLVADRINAAVRAGDITARLGGDEFCVVADRLHRDEALALGQRLSDKITRIYDIDGKACPIGVSIGIALAPDHGERSSALLAAADGALYVAKGRRVCSVVMADSVIDAPSIAPVDLAAPALPPSQPVPSA</sequence>
<feature type="transmembrane region" description="Helical" evidence="1">
    <location>
        <begin position="103"/>
        <end position="123"/>
    </location>
</feature>
<dbReference type="NCBIfam" id="TIGR00254">
    <property type="entry name" value="GGDEF"/>
    <property type="match status" value="1"/>
</dbReference>